<name>A0ABN1KIC8_CLOSU</name>
<comment type="caution">
    <text evidence="1">The sequence shown here is derived from an EMBL/GenBank/DDBJ whole genome shotgun (WGS) entry which is preliminary data.</text>
</comment>
<evidence type="ECO:0000313" key="2">
    <source>
        <dbReference type="Proteomes" id="UP001501047"/>
    </source>
</evidence>
<gene>
    <name evidence="1" type="ORF">GCM10008908_07120</name>
</gene>
<organism evidence="1 2">
    <name type="scientific">Clostridium subterminale</name>
    <dbReference type="NCBI Taxonomy" id="1550"/>
    <lineage>
        <taxon>Bacteria</taxon>
        <taxon>Bacillati</taxon>
        <taxon>Bacillota</taxon>
        <taxon>Clostridia</taxon>
        <taxon>Eubacteriales</taxon>
        <taxon>Clostridiaceae</taxon>
        <taxon>Clostridium</taxon>
    </lineage>
</organism>
<proteinExistence type="predicted"/>
<dbReference type="RefSeq" id="WP_343823688.1">
    <property type="nucleotide sequence ID" value="NZ_BAAACI010000001.1"/>
</dbReference>
<dbReference type="Proteomes" id="UP001501047">
    <property type="component" value="Unassembled WGS sequence"/>
</dbReference>
<accession>A0ABN1KIC8</accession>
<dbReference type="EMBL" id="BAAACI010000001">
    <property type="protein sequence ID" value="GAA0767721.1"/>
    <property type="molecule type" value="Genomic_DNA"/>
</dbReference>
<sequence length="54" mass="6103">MHYKLNTVYFSATDTTKKVISGIEEGFSQAMNLKENINNIDFTLQKALMAKNSC</sequence>
<keyword evidence="2" id="KW-1185">Reference proteome</keyword>
<evidence type="ECO:0000313" key="1">
    <source>
        <dbReference type="EMBL" id="GAA0767721.1"/>
    </source>
</evidence>
<protein>
    <submittedName>
        <fullName evidence="1">Uncharacterized protein</fullName>
    </submittedName>
</protein>
<reference evidence="1 2" key="1">
    <citation type="journal article" date="2019" name="Int. J. Syst. Evol. Microbiol.">
        <title>The Global Catalogue of Microorganisms (GCM) 10K type strain sequencing project: providing services to taxonomists for standard genome sequencing and annotation.</title>
        <authorList>
            <consortium name="The Broad Institute Genomics Platform"/>
            <consortium name="The Broad Institute Genome Sequencing Center for Infectious Disease"/>
            <person name="Wu L."/>
            <person name="Ma J."/>
        </authorList>
    </citation>
    <scope>NUCLEOTIDE SEQUENCE [LARGE SCALE GENOMIC DNA]</scope>
    <source>
        <strain evidence="1 2">JCM 1417</strain>
    </source>
</reference>